<dbReference type="Gene3D" id="3.40.190.10">
    <property type="entry name" value="Periplasmic binding protein-like II"/>
    <property type="match status" value="2"/>
</dbReference>
<dbReference type="GO" id="GO:0032993">
    <property type="term" value="C:protein-DNA complex"/>
    <property type="evidence" value="ECO:0007669"/>
    <property type="project" value="TreeGrafter"/>
</dbReference>
<comment type="similarity">
    <text evidence="1">Belongs to the LysR transcriptional regulatory family.</text>
</comment>
<dbReference type="Proteomes" id="UP000249616">
    <property type="component" value="Plasmid unnamed1"/>
</dbReference>
<dbReference type="PROSITE" id="PS50931">
    <property type="entry name" value="HTH_LYSR"/>
    <property type="match status" value="1"/>
</dbReference>
<evidence type="ECO:0000256" key="1">
    <source>
        <dbReference type="ARBA" id="ARBA00009437"/>
    </source>
</evidence>
<evidence type="ECO:0000256" key="2">
    <source>
        <dbReference type="ARBA" id="ARBA00023015"/>
    </source>
</evidence>
<dbReference type="InterPro" id="IPR036388">
    <property type="entry name" value="WH-like_DNA-bd_sf"/>
</dbReference>
<dbReference type="RefSeq" id="WP_053763582.1">
    <property type="nucleotide sequence ID" value="NZ_CP030074.1"/>
</dbReference>
<dbReference type="Gene3D" id="1.10.10.10">
    <property type="entry name" value="Winged helix-like DNA-binding domain superfamily/Winged helix DNA-binding domain"/>
    <property type="match status" value="1"/>
</dbReference>
<keyword evidence="4" id="KW-0804">Transcription</keyword>
<keyword evidence="6" id="KW-0614">Plasmid</keyword>
<dbReference type="InterPro" id="IPR000847">
    <property type="entry name" value="LysR_HTH_N"/>
</dbReference>
<protein>
    <submittedName>
        <fullName evidence="6">LysR family transcriptional regulator</fullName>
    </submittedName>
</protein>
<organism evidence="6 7">
    <name type="scientific">Streptomyces cadmiisoli</name>
    <dbReference type="NCBI Taxonomy" id="2184053"/>
    <lineage>
        <taxon>Bacteria</taxon>
        <taxon>Bacillati</taxon>
        <taxon>Actinomycetota</taxon>
        <taxon>Actinomycetes</taxon>
        <taxon>Kitasatosporales</taxon>
        <taxon>Streptomycetaceae</taxon>
        <taxon>Streptomyces</taxon>
        <taxon>Streptomyces aurantiacus group</taxon>
    </lineage>
</organism>
<dbReference type="PANTHER" id="PTHR30346:SF29">
    <property type="entry name" value="LYSR SUBSTRATE-BINDING"/>
    <property type="match status" value="1"/>
</dbReference>
<evidence type="ECO:0000256" key="4">
    <source>
        <dbReference type="ARBA" id="ARBA00023163"/>
    </source>
</evidence>
<evidence type="ECO:0000259" key="5">
    <source>
        <dbReference type="PROSITE" id="PS50931"/>
    </source>
</evidence>
<gene>
    <name evidence="6" type="ORF">DN051_42995</name>
</gene>
<feature type="domain" description="HTH lysR-type" evidence="5">
    <location>
        <begin position="2"/>
        <end position="59"/>
    </location>
</feature>
<dbReference type="SUPFAM" id="SSF46785">
    <property type="entry name" value="Winged helix' DNA-binding domain"/>
    <property type="match status" value="1"/>
</dbReference>
<dbReference type="GO" id="GO:0003677">
    <property type="term" value="F:DNA binding"/>
    <property type="evidence" value="ECO:0007669"/>
    <property type="project" value="UniProtKB-KW"/>
</dbReference>
<dbReference type="InterPro" id="IPR005119">
    <property type="entry name" value="LysR_subst-bd"/>
</dbReference>
<dbReference type="GO" id="GO:0003700">
    <property type="term" value="F:DNA-binding transcription factor activity"/>
    <property type="evidence" value="ECO:0007669"/>
    <property type="project" value="InterPro"/>
</dbReference>
<dbReference type="Pfam" id="PF03466">
    <property type="entry name" value="LysR_substrate"/>
    <property type="match status" value="1"/>
</dbReference>
<name>A0A2Z4JEJ0_9ACTN</name>
<dbReference type="PANTHER" id="PTHR30346">
    <property type="entry name" value="TRANSCRIPTIONAL DUAL REGULATOR HCAR-RELATED"/>
    <property type="match status" value="1"/>
</dbReference>
<evidence type="ECO:0000313" key="7">
    <source>
        <dbReference type="Proteomes" id="UP000249616"/>
    </source>
</evidence>
<dbReference type="SUPFAM" id="SSF53850">
    <property type="entry name" value="Periplasmic binding protein-like II"/>
    <property type="match status" value="1"/>
</dbReference>
<proteinExistence type="inferred from homology"/>
<sequence>MLDVRRLILLRDLAAHGTVTAVAELHGVTPSAVSQQLRLLEEETRTRLLERTGRAVHLTAAGHRLTSDTEKVLAALEQAQNHLDSEAAEPAGPLHLACFPSALAPLAAPLTTALERTHPGLRVHITEAEPEAAARLLLQRHADVALIYRYTNLATPPTPGLETQVLHVDPLVAVLHRDHAAARADGSPVELRELADSPWITAPAHTACGAAVLQACRTAGFTPRIRHTCSDFAAMIALAANGGHPVLIPRMAATHLPPALTARPVADDRLARTIEIAARPGATHEPTFAACLAALRTLT</sequence>
<dbReference type="Pfam" id="PF00126">
    <property type="entry name" value="HTH_1"/>
    <property type="match status" value="1"/>
</dbReference>
<reference evidence="7" key="1">
    <citation type="submission" date="2018-06" db="EMBL/GenBank/DDBJ databases">
        <authorList>
            <person name="Li K."/>
        </authorList>
    </citation>
    <scope>NUCLEOTIDE SEQUENCE [LARGE SCALE GENOMIC DNA]</scope>
    <source>
        <strain evidence="7">ZFG47</strain>
        <plasmid evidence="7">unnamed1</plasmid>
    </source>
</reference>
<dbReference type="GeneID" id="32591786"/>
<keyword evidence="3" id="KW-0238">DNA-binding</keyword>
<geneLocation type="plasmid" evidence="6 7">
    <name>unnamed1</name>
</geneLocation>
<dbReference type="KEGG" id="scad:DN051_42995"/>
<dbReference type="InterPro" id="IPR036390">
    <property type="entry name" value="WH_DNA-bd_sf"/>
</dbReference>
<evidence type="ECO:0000256" key="3">
    <source>
        <dbReference type="ARBA" id="ARBA00023125"/>
    </source>
</evidence>
<evidence type="ECO:0000313" key="6">
    <source>
        <dbReference type="EMBL" id="AWW43340.1"/>
    </source>
</evidence>
<dbReference type="AlphaFoldDB" id="A0A2Z4JEJ0"/>
<keyword evidence="2" id="KW-0805">Transcription regulation</keyword>
<keyword evidence="7" id="KW-1185">Reference proteome</keyword>
<dbReference type="EMBL" id="CP030074">
    <property type="protein sequence ID" value="AWW43340.1"/>
    <property type="molecule type" value="Genomic_DNA"/>
</dbReference>
<accession>A0A2Z4JEJ0</accession>